<gene>
    <name evidence="1" type="ORF">QTN47_23010</name>
</gene>
<sequence>MKIIQTLENISAVPGTEKGNGIIQRLTFKEGETKIGDMTGENFKKNLQSFSLENSSDVEEDVEDKTKPDIPAEALASFNAIKVKLGTLGWQLRKTEDRDHCYTEVIRHYWSDPEKEEGKEPNYDVPAYMLNEKTNDQVIPGDQVEKIVYYNPDCPLIDLIHEMDHVEQQEKTKEKTGNYRYTTWDAWEWGGKQYEQTSPSVSSAFYSDEHIAFQSLVNQKLGFSELELSKGQNEFAEYHNYMREFLRYCAWGAGDSDKQKIVAKVNEHRDKAKEFASENEKDPFIAACESIKPIAELESEYALAQSQKDK</sequence>
<evidence type="ECO:0000313" key="1">
    <source>
        <dbReference type="EMBL" id="MEX6690400.1"/>
    </source>
</evidence>
<reference evidence="1 2" key="1">
    <citation type="submission" date="2023-07" db="EMBL/GenBank/DDBJ databases">
        <authorList>
            <person name="Lian W.-H."/>
        </authorList>
    </citation>
    <scope>NUCLEOTIDE SEQUENCE [LARGE SCALE GENOMIC DNA]</scope>
    <source>
        <strain evidence="1 2">SYSU DXS3180</strain>
    </source>
</reference>
<accession>A0ABV3ZLK3</accession>
<evidence type="ECO:0000313" key="2">
    <source>
        <dbReference type="Proteomes" id="UP001560573"/>
    </source>
</evidence>
<dbReference type="EMBL" id="JAULBC010000008">
    <property type="protein sequence ID" value="MEX6690400.1"/>
    <property type="molecule type" value="Genomic_DNA"/>
</dbReference>
<proteinExistence type="predicted"/>
<comment type="caution">
    <text evidence="1">The sequence shown here is derived from an EMBL/GenBank/DDBJ whole genome shotgun (WGS) entry which is preliminary data.</text>
</comment>
<name>A0ABV3ZLK3_9BACT</name>
<protein>
    <submittedName>
        <fullName evidence="1">Uncharacterized protein</fullName>
    </submittedName>
</protein>
<dbReference type="RefSeq" id="WP_369331812.1">
    <property type="nucleotide sequence ID" value="NZ_JAULBC010000008.1"/>
</dbReference>
<keyword evidence="2" id="KW-1185">Reference proteome</keyword>
<dbReference type="Proteomes" id="UP001560573">
    <property type="component" value="Unassembled WGS sequence"/>
</dbReference>
<organism evidence="1 2">
    <name type="scientific">Danxiaibacter flavus</name>
    <dbReference type="NCBI Taxonomy" id="3049108"/>
    <lineage>
        <taxon>Bacteria</taxon>
        <taxon>Pseudomonadati</taxon>
        <taxon>Bacteroidota</taxon>
        <taxon>Chitinophagia</taxon>
        <taxon>Chitinophagales</taxon>
        <taxon>Chitinophagaceae</taxon>
        <taxon>Danxiaibacter</taxon>
    </lineage>
</organism>